<proteinExistence type="predicted"/>
<sequence length="275" mass="32632">MTLYLNDMRVEAYCGMLRKYHNDKREPTRCYVYSNGWVKCFLFVSYVWSFNNVSDLKRIIKNKINLVKELKGPVMAIKSYVSSIPVILSTNTGYLLDDLYTIIKLLTLSNKNYILHIHAVDKIQHTSQKTSFAIPLIFYGWILADFRYFNKDIFKSRKPLKNLCCNFAQTVIWLRLGKSSILFALDYSTELIYPSLIFPCKYLFKRFYRIWNKTGSCNNNLFKPTSYLLILLKYIYEFFSYNIVPLYKNCISKNISIVTRYTPSYNWMIKQINNL</sequence>
<reference evidence="1 2" key="1">
    <citation type="submission" date="2019-08" db="EMBL/GenBank/DDBJ databases">
        <title>The genome of the soybean aphid Biotype 1, its phylome, world population structure and adaptation to the North American continent.</title>
        <authorList>
            <person name="Giordano R."/>
            <person name="Donthu R.K."/>
            <person name="Hernandez A.G."/>
            <person name="Wright C.L."/>
            <person name="Zimin A.V."/>
        </authorList>
    </citation>
    <scope>NUCLEOTIDE SEQUENCE [LARGE SCALE GENOMIC DNA]</scope>
    <source>
        <tissue evidence="1">Whole aphids</tissue>
    </source>
</reference>
<keyword evidence="2" id="KW-1185">Reference proteome</keyword>
<dbReference type="AlphaFoldDB" id="A0A6G0TQZ7"/>
<gene>
    <name evidence="1" type="ORF">AGLY_006346</name>
</gene>
<comment type="caution">
    <text evidence="1">The sequence shown here is derived from an EMBL/GenBank/DDBJ whole genome shotgun (WGS) entry which is preliminary data.</text>
</comment>
<organism evidence="1 2">
    <name type="scientific">Aphis glycines</name>
    <name type="common">Soybean aphid</name>
    <dbReference type="NCBI Taxonomy" id="307491"/>
    <lineage>
        <taxon>Eukaryota</taxon>
        <taxon>Metazoa</taxon>
        <taxon>Ecdysozoa</taxon>
        <taxon>Arthropoda</taxon>
        <taxon>Hexapoda</taxon>
        <taxon>Insecta</taxon>
        <taxon>Pterygota</taxon>
        <taxon>Neoptera</taxon>
        <taxon>Paraneoptera</taxon>
        <taxon>Hemiptera</taxon>
        <taxon>Sternorrhyncha</taxon>
        <taxon>Aphidomorpha</taxon>
        <taxon>Aphidoidea</taxon>
        <taxon>Aphididae</taxon>
        <taxon>Aphidini</taxon>
        <taxon>Aphis</taxon>
        <taxon>Aphis</taxon>
    </lineage>
</organism>
<protein>
    <submittedName>
        <fullName evidence="1">Uncharacterized protein</fullName>
    </submittedName>
</protein>
<evidence type="ECO:0000313" key="2">
    <source>
        <dbReference type="Proteomes" id="UP000475862"/>
    </source>
</evidence>
<evidence type="ECO:0000313" key="1">
    <source>
        <dbReference type="EMBL" id="KAE9537323.1"/>
    </source>
</evidence>
<accession>A0A6G0TQZ7</accession>
<name>A0A6G0TQZ7_APHGL</name>
<dbReference type="Proteomes" id="UP000475862">
    <property type="component" value="Unassembled WGS sequence"/>
</dbReference>
<dbReference type="EMBL" id="VYZN01000018">
    <property type="protein sequence ID" value="KAE9537323.1"/>
    <property type="molecule type" value="Genomic_DNA"/>
</dbReference>